<evidence type="ECO:0000313" key="1">
    <source>
        <dbReference type="EMBL" id="NRD24581.1"/>
    </source>
</evidence>
<proteinExistence type="predicted"/>
<protein>
    <submittedName>
        <fullName evidence="1">Uncharacterized protein</fullName>
    </submittedName>
</protein>
<reference evidence="1 2" key="1">
    <citation type="journal article" date="2015" name="Int. J. Syst. Evol. Microbiol.">
        <title>Winogradskyella litoriviva sp. nov., isolated from coastal seawater.</title>
        <authorList>
            <person name="Nedashkovskaya O.I."/>
            <person name="Kukhlevskiy A.D."/>
            <person name="Zhukova N.V."/>
            <person name="Kim S.J."/>
            <person name="Rhee S.K."/>
            <person name="Mikhailov V.V."/>
        </authorList>
    </citation>
    <scope>NUCLEOTIDE SEQUENCE [LARGE SCALE GENOMIC DNA]</scope>
    <source>
        <strain evidence="1 2">KMM6491</strain>
    </source>
</reference>
<dbReference type="Proteomes" id="UP000805085">
    <property type="component" value="Unassembled WGS sequence"/>
</dbReference>
<evidence type="ECO:0000313" key="2">
    <source>
        <dbReference type="Proteomes" id="UP000805085"/>
    </source>
</evidence>
<dbReference type="EMBL" id="JABRWQ010000007">
    <property type="protein sequence ID" value="NRD24581.1"/>
    <property type="molecule type" value="Genomic_DNA"/>
</dbReference>
<accession>A0ABX2EA97</accession>
<organism evidence="1 2">
    <name type="scientific">Winogradskyella litoriviva</name>
    <dbReference type="NCBI Taxonomy" id="1220182"/>
    <lineage>
        <taxon>Bacteria</taxon>
        <taxon>Pseudomonadati</taxon>
        <taxon>Bacteroidota</taxon>
        <taxon>Flavobacteriia</taxon>
        <taxon>Flavobacteriales</taxon>
        <taxon>Flavobacteriaceae</taxon>
        <taxon>Winogradskyella</taxon>
    </lineage>
</organism>
<keyword evidence="2" id="KW-1185">Reference proteome</keyword>
<dbReference type="RefSeq" id="WP_173302231.1">
    <property type="nucleotide sequence ID" value="NZ_JABRWQ010000007.1"/>
</dbReference>
<sequence length="179" mass="20463">MIPILNFKNLKIYFYFTFFLLLFGCPSEDDCTKTITIPQTYFVGNQSYSNEITQEVPCDYPEPTEPELIEAPVLENFSYEILSFNYEPDTGNNTTLLQYEIQLNNHNSFDVTGFPIITIYDGNFEYSGNLSADADEPCNEISANSSCILSMNKEYEIEPGILPLDTYQIVNVEYLAINQ</sequence>
<gene>
    <name evidence="1" type="ORF">HNV10_15105</name>
</gene>
<comment type="caution">
    <text evidence="1">The sequence shown here is derived from an EMBL/GenBank/DDBJ whole genome shotgun (WGS) entry which is preliminary data.</text>
</comment>
<name>A0ABX2EA97_9FLAO</name>